<feature type="domain" description="Excalibur calcium-binding" evidence="3">
    <location>
        <begin position="73"/>
        <end position="109"/>
    </location>
</feature>
<feature type="region of interest" description="Disordered" evidence="1">
    <location>
        <begin position="118"/>
        <end position="146"/>
    </location>
</feature>
<keyword evidence="2" id="KW-0472">Membrane</keyword>
<keyword evidence="2" id="KW-1133">Transmembrane helix</keyword>
<proteinExistence type="predicted"/>
<keyword evidence="5" id="KW-1185">Reference proteome</keyword>
<keyword evidence="2" id="KW-0812">Transmembrane</keyword>
<organism evidence="4 5">
    <name type="scientific">Ruegeria arenilitoris</name>
    <dbReference type="NCBI Taxonomy" id="1173585"/>
    <lineage>
        <taxon>Bacteria</taxon>
        <taxon>Pseudomonadati</taxon>
        <taxon>Pseudomonadota</taxon>
        <taxon>Alphaproteobacteria</taxon>
        <taxon>Rhodobacterales</taxon>
        <taxon>Roseobacteraceae</taxon>
        <taxon>Ruegeria</taxon>
    </lineage>
</organism>
<evidence type="ECO:0000313" key="4">
    <source>
        <dbReference type="EMBL" id="SMX41041.1"/>
    </source>
</evidence>
<evidence type="ECO:0000313" key="5">
    <source>
        <dbReference type="Proteomes" id="UP000202485"/>
    </source>
</evidence>
<gene>
    <name evidence="4" type="ORF">RUA8715_01876</name>
</gene>
<dbReference type="OrthoDB" id="5366081at2"/>
<dbReference type="Proteomes" id="UP000202485">
    <property type="component" value="Unassembled WGS sequence"/>
</dbReference>
<dbReference type="EMBL" id="FXYG01000002">
    <property type="protein sequence ID" value="SMX41041.1"/>
    <property type="molecule type" value="Genomic_DNA"/>
</dbReference>
<sequence>MKLKTTVYNEPAQDPRLARRQRKADALRRHALSPLRILLMVLALPLTTGMIALGVYLRTSDLERTEAVMHLVALAGCDAARSVGLGPMREGQLGYHKRNDPDGDGIACESSVRAATRSAVPVQAPASTQSAAPKPRAVGNAKFVRP</sequence>
<accession>A0A238KDZ2</accession>
<evidence type="ECO:0000256" key="1">
    <source>
        <dbReference type="SAM" id="MobiDB-lite"/>
    </source>
</evidence>
<dbReference type="AlphaFoldDB" id="A0A238KDZ2"/>
<reference evidence="5" key="1">
    <citation type="submission" date="2017-05" db="EMBL/GenBank/DDBJ databases">
        <authorList>
            <person name="Rodrigo-Torres L."/>
            <person name="Arahal R. D."/>
            <person name="Lucena T."/>
        </authorList>
    </citation>
    <scope>NUCLEOTIDE SEQUENCE [LARGE SCALE GENOMIC DNA]</scope>
    <source>
        <strain evidence="5">CECT 8715</strain>
    </source>
</reference>
<evidence type="ECO:0000256" key="2">
    <source>
        <dbReference type="SAM" id="Phobius"/>
    </source>
</evidence>
<name>A0A238KDZ2_9RHOB</name>
<evidence type="ECO:0000259" key="3">
    <source>
        <dbReference type="SMART" id="SM00894"/>
    </source>
</evidence>
<protein>
    <submittedName>
        <fullName evidence="4">Excalibur calcium-binding domain protein</fullName>
    </submittedName>
</protein>
<dbReference type="Pfam" id="PF05901">
    <property type="entry name" value="Excalibur"/>
    <property type="match status" value="1"/>
</dbReference>
<dbReference type="InterPro" id="IPR008613">
    <property type="entry name" value="Excalibur_Ca-bd_domain"/>
</dbReference>
<feature type="transmembrane region" description="Helical" evidence="2">
    <location>
        <begin position="37"/>
        <end position="57"/>
    </location>
</feature>
<dbReference type="SMART" id="SM00894">
    <property type="entry name" value="Excalibur"/>
    <property type="match status" value="1"/>
</dbReference>
<dbReference type="RefSeq" id="WP_093963397.1">
    <property type="nucleotide sequence ID" value="NZ_FXYG01000002.1"/>
</dbReference>